<name>A0ABP8KG72_9MICO</name>
<keyword evidence="1" id="KW-0812">Transmembrane</keyword>
<comment type="caution">
    <text evidence="2">The sequence shown here is derived from an EMBL/GenBank/DDBJ whole genome shotgun (WGS) entry which is preliminary data.</text>
</comment>
<feature type="transmembrane region" description="Helical" evidence="1">
    <location>
        <begin position="162"/>
        <end position="182"/>
    </location>
</feature>
<feature type="transmembrane region" description="Helical" evidence="1">
    <location>
        <begin position="69"/>
        <end position="90"/>
    </location>
</feature>
<evidence type="ECO:0000256" key="1">
    <source>
        <dbReference type="SAM" id="Phobius"/>
    </source>
</evidence>
<keyword evidence="1" id="KW-0472">Membrane</keyword>
<evidence type="ECO:0000313" key="3">
    <source>
        <dbReference type="Proteomes" id="UP001500945"/>
    </source>
</evidence>
<keyword evidence="1" id="KW-1133">Transmembrane helix</keyword>
<feature type="transmembrane region" description="Helical" evidence="1">
    <location>
        <begin position="96"/>
        <end position="115"/>
    </location>
</feature>
<dbReference type="EMBL" id="BAABGM010000013">
    <property type="protein sequence ID" value="GAA4405949.1"/>
    <property type="molecule type" value="Genomic_DNA"/>
</dbReference>
<evidence type="ECO:0000313" key="2">
    <source>
        <dbReference type="EMBL" id="GAA4405949.1"/>
    </source>
</evidence>
<reference evidence="3" key="1">
    <citation type="journal article" date="2019" name="Int. J. Syst. Evol. Microbiol.">
        <title>The Global Catalogue of Microorganisms (GCM) 10K type strain sequencing project: providing services to taxonomists for standard genome sequencing and annotation.</title>
        <authorList>
            <consortium name="The Broad Institute Genomics Platform"/>
            <consortium name="The Broad Institute Genome Sequencing Center for Infectious Disease"/>
            <person name="Wu L."/>
            <person name="Ma J."/>
        </authorList>
    </citation>
    <scope>NUCLEOTIDE SEQUENCE [LARGE SCALE GENOMIC DNA]</scope>
    <source>
        <strain evidence="3">JCM 17809</strain>
    </source>
</reference>
<feature type="transmembrane region" description="Helical" evidence="1">
    <location>
        <begin position="122"/>
        <end position="142"/>
    </location>
</feature>
<sequence length="200" mass="20071">MSAMAATARILRYTAFTLMALFGLLGGLFAAGYAFEDLSTWVAVGSTLAVAVPTIVLSVLAFRLPDATAPWFVALTGLVAVGTLLDAGFQLVDRDAVGPVVAIGVFALAVSLAVLGLHRSALAGVLLLLLGAAQLGGVVLGFSGELAEGGGPSLGAVLTTSSGVVVVPLLVVGLLFVVAGALTHDSLRVRHLPPTAHPAH</sequence>
<organism evidence="2 3">
    <name type="scientific">Fodinibacter luteus</name>
    <dbReference type="NCBI Taxonomy" id="552064"/>
    <lineage>
        <taxon>Bacteria</taxon>
        <taxon>Bacillati</taxon>
        <taxon>Actinomycetota</taxon>
        <taxon>Actinomycetes</taxon>
        <taxon>Micrococcales</taxon>
        <taxon>Intrasporangiaceae</taxon>
        <taxon>Fodinibacter (ex Wang et al. 2009)</taxon>
    </lineage>
</organism>
<dbReference type="Proteomes" id="UP001500945">
    <property type="component" value="Unassembled WGS sequence"/>
</dbReference>
<dbReference type="RefSeq" id="WP_345205309.1">
    <property type="nucleotide sequence ID" value="NZ_BAABGM010000013.1"/>
</dbReference>
<proteinExistence type="predicted"/>
<keyword evidence="3" id="KW-1185">Reference proteome</keyword>
<accession>A0ABP8KG72</accession>
<gene>
    <name evidence="2" type="ORF">GCM10023168_20170</name>
</gene>
<protein>
    <submittedName>
        <fullName evidence="2">Uncharacterized protein</fullName>
    </submittedName>
</protein>
<feature type="transmembrane region" description="Helical" evidence="1">
    <location>
        <begin position="40"/>
        <end position="62"/>
    </location>
</feature>